<evidence type="ECO:0000256" key="4">
    <source>
        <dbReference type="ARBA" id="ARBA00023002"/>
    </source>
</evidence>
<sequence length="257" mass="29299">MNETLKIINNRRSVRAYTSQPVTDSEKELILNAAFRSPTAGGLMLYSVIDIADQGLKDKLATSCDHQPFIAKAPYVLLFLADYQRWFDYFNLSNVEPRAKELNRPFRHPQSGDLLLACCDALIAAQTAVIAAESIGIGSCYIGDILENYEYHRELFNLPPYTLPITMVCFGHPTESALRRKLTLRLPREGLVHQDKYRRLDADKLKTVFTDMETQFIAGVHAPEITNAGQDVFFRKFTADFAIEMNRSVNKMLENWR</sequence>
<keyword evidence="8" id="KW-1185">Reference proteome</keyword>
<comment type="similarity">
    <text evidence="1 5">Belongs to the flavin oxidoreductase frp family.</text>
</comment>
<name>A0ABZ2J9I9_9CHLR</name>
<feature type="domain" description="Nitroreductase" evidence="6">
    <location>
        <begin position="8"/>
        <end position="172"/>
    </location>
</feature>
<keyword evidence="3 5" id="KW-0288">FMN</keyword>
<keyword evidence="2 5" id="KW-0285">Flavoprotein</keyword>
<dbReference type="PANTHER" id="PTHR43425">
    <property type="entry name" value="OXYGEN-INSENSITIVE NADPH NITROREDUCTASE"/>
    <property type="match status" value="1"/>
</dbReference>
<dbReference type="Proteomes" id="UP001375370">
    <property type="component" value="Chromosome"/>
</dbReference>
<keyword evidence="4 5" id="KW-0560">Oxidoreductase</keyword>
<evidence type="ECO:0000313" key="7">
    <source>
        <dbReference type="EMBL" id="WWX25771.1"/>
    </source>
</evidence>
<evidence type="ECO:0000256" key="2">
    <source>
        <dbReference type="ARBA" id="ARBA00022630"/>
    </source>
</evidence>
<keyword evidence="5" id="KW-0521">NADP</keyword>
<dbReference type="Pfam" id="PF00881">
    <property type="entry name" value="Nitroreductase"/>
    <property type="match status" value="1"/>
</dbReference>
<gene>
    <name evidence="7" type="ORF">V8247_02025</name>
</gene>
<evidence type="ECO:0000259" key="6">
    <source>
        <dbReference type="Pfam" id="PF00881"/>
    </source>
</evidence>
<dbReference type="InterPro" id="IPR016446">
    <property type="entry name" value="Flavin_OxRdtase_Frp"/>
</dbReference>
<evidence type="ECO:0000256" key="1">
    <source>
        <dbReference type="ARBA" id="ARBA00008366"/>
    </source>
</evidence>
<dbReference type="InterPro" id="IPR029479">
    <property type="entry name" value="Nitroreductase"/>
</dbReference>
<organism evidence="7 8">
    <name type="scientific">Candidatus Dehalogenimonas loeffleri</name>
    <dbReference type="NCBI Taxonomy" id="3127115"/>
    <lineage>
        <taxon>Bacteria</taxon>
        <taxon>Bacillati</taxon>
        <taxon>Chloroflexota</taxon>
        <taxon>Dehalococcoidia</taxon>
        <taxon>Dehalococcoidales</taxon>
        <taxon>Dehalococcoidaceae</taxon>
        <taxon>Dehalogenimonas</taxon>
    </lineage>
</organism>
<reference evidence="7 8" key="1">
    <citation type="submission" date="2024-03" db="EMBL/GenBank/DDBJ databases">
        <title>A Dehalogenimonas Isolated from Estuarine Sediments Dihaloeliminates Chlorinated Alkanes.</title>
        <authorList>
            <person name="Yang Y."/>
            <person name="Wang H."/>
        </authorList>
    </citation>
    <scope>NUCLEOTIDE SEQUENCE [LARGE SCALE GENOMIC DNA]</scope>
    <source>
        <strain evidence="7 8">W</strain>
    </source>
</reference>
<dbReference type="InterPro" id="IPR000415">
    <property type="entry name" value="Nitroreductase-like"/>
</dbReference>
<dbReference type="EMBL" id="CP146612">
    <property type="protein sequence ID" value="WWX25771.1"/>
    <property type="molecule type" value="Genomic_DNA"/>
</dbReference>
<protein>
    <submittedName>
        <fullName evidence="7">Nitroreductase family protein</fullName>
    </submittedName>
</protein>
<evidence type="ECO:0000256" key="3">
    <source>
        <dbReference type="ARBA" id="ARBA00022643"/>
    </source>
</evidence>
<evidence type="ECO:0000313" key="8">
    <source>
        <dbReference type="Proteomes" id="UP001375370"/>
    </source>
</evidence>
<dbReference type="PIRSF" id="PIRSF005426">
    <property type="entry name" value="Frp"/>
    <property type="match status" value="1"/>
</dbReference>
<accession>A0ABZ2J9I9</accession>
<dbReference type="RefSeq" id="WP_338738273.1">
    <property type="nucleotide sequence ID" value="NZ_CP146612.1"/>
</dbReference>
<proteinExistence type="inferred from homology"/>
<dbReference type="PANTHER" id="PTHR43425:SF2">
    <property type="entry name" value="OXYGEN-INSENSITIVE NADPH NITROREDUCTASE"/>
    <property type="match status" value="1"/>
</dbReference>
<dbReference type="SUPFAM" id="SSF55469">
    <property type="entry name" value="FMN-dependent nitroreductase-like"/>
    <property type="match status" value="1"/>
</dbReference>
<evidence type="ECO:0000256" key="5">
    <source>
        <dbReference type="PIRNR" id="PIRNR005426"/>
    </source>
</evidence>
<dbReference type="Gene3D" id="3.40.109.10">
    <property type="entry name" value="NADH Oxidase"/>
    <property type="match status" value="1"/>
</dbReference>